<organism evidence="15 16">
    <name type="scientific">Diaphorina citri</name>
    <name type="common">Asian citrus psyllid</name>
    <dbReference type="NCBI Taxonomy" id="121845"/>
    <lineage>
        <taxon>Eukaryota</taxon>
        <taxon>Metazoa</taxon>
        <taxon>Ecdysozoa</taxon>
        <taxon>Arthropoda</taxon>
        <taxon>Hexapoda</taxon>
        <taxon>Insecta</taxon>
        <taxon>Pterygota</taxon>
        <taxon>Neoptera</taxon>
        <taxon>Paraneoptera</taxon>
        <taxon>Hemiptera</taxon>
        <taxon>Sternorrhyncha</taxon>
        <taxon>Psylloidea</taxon>
        <taxon>Psyllidae</taxon>
        <taxon>Diaphorininae</taxon>
        <taxon>Diaphorina</taxon>
    </lineage>
</organism>
<dbReference type="PaxDb" id="121845-A0A1S3D1Z1"/>
<reference evidence="16" key="1">
    <citation type="submission" date="2025-08" db="UniProtKB">
        <authorList>
            <consortium name="RefSeq"/>
        </authorList>
    </citation>
    <scope>IDENTIFICATION</scope>
</reference>
<dbReference type="RefSeq" id="XP_008472504.1">
    <property type="nucleotide sequence ID" value="XM_008474282.2"/>
</dbReference>
<keyword evidence="15" id="KW-1185">Reference proteome</keyword>
<comment type="catalytic activity">
    <reaction evidence="1">
        <text>[heparosan-N-sulfate](n) = [heparan-N-sulfate](n)</text>
        <dbReference type="Rhea" id="RHEA:20197"/>
        <dbReference type="Rhea" id="RHEA-COMP:9556"/>
        <dbReference type="Rhea" id="RHEA-COMP:9557"/>
        <dbReference type="ChEBI" id="CHEBI:58041"/>
        <dbReference type="ChEBI" id="CHEBI:58287"/>
        <dbReference type="EC" id="5.1.3.17"/>
    </reaction>
</comment>
<dbReference type="Pfam" id="PF21174">
    <property type="entry name" value="Glce_b_sandwich"/>
    <property type="match status" value="1"/>
</dbReference>
<dbReference type="GO" id="GO:0030210">
    <property type="term" value="P:heparin proteoglycan biosynthetic process"/>
    <property type="evidence" value="ECO:0007669"/>
    <property type="project" value="UniProtKB-UniPathway"/>
</dbReference>
<sequence>MFLGSEIFSGHPKGQSLKHLEHIALWNDVGQKGQTVSLKLNHGSDFILGVTLSILSNSSLSVALENSELQEMWRLHYVCSRDLITARGQDIYYGIGCSSTWQTLTRDLLIDVQKGVLLQEKKRKIKLVKSKFKVTHIHLYGSGSIDNLTLSTSDHMAQFYATAEWLVNHQDPKTGGWPNPVRRRITAGIGDLKPGWYSAMGQGHAISVLSRAYYHSGGNVTYLNTALRALKVFKLPIYKGGVQSKFLDKFPWYEEYPTTPAVFILNGFIYSLFGLYDLVTLSPRSKQKEALSLYDQGITSLKRMLNMYDTGSGSSYDLRHISLGIAPKIARCDYHATHVNQLLLLATIEKDKIISDTGQRWAGYIQGKRASHN</sequence>
<evidence type="ECO:0000259" key="13">
    <source>
        <dbReference type="Pfam" id="PF06662"/>
    </source>
</evidence>
<dbReference type="InterPro" id="IPR010598">
    <property type="entry name" value="C5-epim_C"/>
</dbReference>
<dbReference type="STRING" id="121845.A0A1S3D1Z1"/>
<evidence type="ECO:0000256" key="8">
    <source>
        <dbReference type="ARBA" id="ARBA00022968"/>
    </source>
</evidence>
<evidence type="ECO:0000256" key="3">
    <source>
        <dbReference type="ARBA" id="ARBA00004841"/>
    </source>
</evidence>
<keyword evidence="8" id="KW-0735">Signal-anchor</keyword>
<dbReference type="InterPro" id="IPR059154">
    <property type="entry name" value="Glce_b_sandwich"/>
</dbReference>
<feature type="domain" description="D-glucuronyl C5-epimerase C-terminal" evidence="13">
    <location>
        <begin position="170"/>
        <end position="362"/>
    </location>
</feature>
<dbReference type="Pfam" id="PF06662">
    <property type="entry name" value="C5-epim_C"/>
    <property type="match status" value="1"/>
</dbReference>
<name>A0A1S3D1Z1_DIACI</name>
<accession>A0A1S3D1Z1</accession>
<keyword evidence="9" id="KW-1133">Transmembrane helix</keyword>
<dbReference type="Proteomes" id="UP000079169">
    <property type="component" value="Unplaced"/>
</dbReference>
<dbReference type="KEGG" id="dci:103509657"/>
<evidence type="ECO:0000256" key="7">
    <source>
        <dbReference type="ARBA" id="ARBA00022692"/>
    </source>
</evidence>
<comment type="subcellular location">
    <subcellularLocation>
        <location evidence="12">Endomembrane system</location>
        <topology evidence="12">Single-pass membrane protein</topology>
    </subcellularLocation>
    <subcellularLocation>
        <location evidence="2">Membrane</location>
        <topology evidence="2">Single-pass type II membrane protein</topology>
    </subcellularLocation>
</comment>
<evidence type="ECO:0000313" key="15">
    <source>
        <dbReference type="Proteomes" id="UP000079169"/>
    </source>
</evidence>
<evidence type="ECO:0000256" key="9">
    <source>
        <dbReference type="ARBA" id="ARBA00022989"/>
    </source>
</evidence>
<evidence type="ECO:0000256" key="6">
    <source>
        <dbReference type="ARBA" id="ARBA00012087"/>
    </source>
</evidence>
<dbReference type="EC" id="5.1.3.17" evidence="6"/>
<dbReference type="GO" id="GO:0005794">
    <property type="term" value="C:Golgi apparatus"/>
    <property type="evidence" value="ECO:0007669"/>
    <property type="project" value="TreeGrafter"/>
</dbReference>
<dbReference type="GO" id="GO:0047464">
    <property type="term" value="F:heparosan-N-sulfate-glucuronate 5-epimerase activity"/>
    <property type="evidence" value="ECO:0007669"/>
    <property type="project" value="UniProtKB-EC"/>
</dbReference>
<dbReference type="InterPro" id="IPR039721">
    <property type="entry name" value="C5-epimerase"/>
</dbReference>
<comment type="similarity">
    <text evidence="5">Belongs to the D-glucuronyl C5-epimerase family.</text>
</comment>
<evidence type="ECO:0000313" key="16">
    <source>
        <dbReference type="RefSeq" id="XP_008472504.1"/>
    </source>
</evidence>
<evidence type="ECO:0000256" key="5">
    <source>
        <dbReference type="ARBA" id="ARBA00005584"/>
    </source>
</evidence>
<dbReference type="GO" id="GO:0015012">
    <property type="term" value="P:heparan sulfate proteoglycan biosynthetic process"/>
    <property type="evidence" value="ECO:0007669"/>
    <property type="project" value="InterPro"/>
</dbReference>
<keyword evidence="7" id="KW-0812">Transmembrane</keyword>
<comment type="pathway">
    <text evidence="4">Glycan metabolism; heparan sulfate biosynthesis.</text>
</comment>
<gene>
    <name evidence="16" type="primary">LOC103509657</name>
</gene>
<proteinExistence type="inferred from homology"/>
<evidence type="ECO:0000256" key="10">
    <source>
        <dbReference type="ARBA" id="ARBA00023136"/>
    </source>
</evidence>
<protein>
    <recommendedName>
        <fullName evidence="6">heparosan-N-sulfate-glucuronate 5-epimerase</fullName>
        <ecNumber evidence="6">5.1.3.17</ecNumber>
    </recommendedName>
</protein>
<keyword evidence="11" id="KW-0413">Isomerase</keyword>
<evidence type="ECO:0000259" key="14">
    <source>
        <dbReference type="Pfam" id="PF21174"/>
    </source>
</evidence>
<evidence type="ECO:0000256" key="2">
    <source>
        <dbReference type="ARBA" id="ARBA00004606"/>
    </source>
</evidence>
<dbReference type="AlphaFoldDB" id="A0A1S3D1Z1"/>
<dbReference type="OMA" id="FRASADW"/>
<feature type="domain" description="D-glucuronyl C5-epimerase beta-sandwich" evidence="14">
    <location>
        <begin position="33"/>
        <end position="142"/>
    </location>
</feature>
<evidence type="ECO:0000256" key="11">
    <source>
        <dbReference type="ARBA" id="ARBA00023235"/>
    </source>
</evidence>
<evidence type="ECO:0000256" key="1">
    <source>
        <dbReference type="ARBA" id="ARBA00000434"/>
    </source>
</evidence>
<dbReference type="PANTHER" id="PTHR13174:SF3">
    <property type="entry name" value="D-GLUCURONYL C5-EPIMERASE"/>
    <property type="match status" value="1"/>
</dbReference>
<comment type="pathway">
    <text evidence="3">Glycan metabolism; heparin biosynthesis.</text>
</comment>
<keyword evidence="10" id="KW-0472">Membrane</keyword>
<dbReference type="UniPathway" id="UPA00862"/>
<dbReference type="PANTHER" id="PTHR13174">
    <property type="entry name" value="D-GLUCURONYL C5-EPIMERASE"/>
    <property type="match status" value="1"/>
</dbReference>
<evidence type="ECO:0000256" key="12">
    <source>
        <dbReference type="ARBA" id="ARBA00037847"/>
    </source>
</evidence>
<dbReference type="GeneID" id="103509657"/>
<evidence type="ECO:0000256" key="4">
    <source>
        <dbReference type="ARBA" id="ARBA00005093"/>
    </source>
</evidence>